<sequence>MPLYSISSYGALSTSGISSPSFHYSAGGKAVCVSGIVDVPVVASAVNVLYKGPDNNYELTEFITDFLRVGSNTLVRYTGSQTSISDTFSVYSKLCVPADKDKVRSLTSIQFLTHGGTTDNSYWDFADGYSYVDTAALQGYATFSYDRLGTGKSEHPDPYQVVQAPLQVELAHALIRKLKGGHLGNLVFNKIIGVGHSLGSALTQGISSSHPEDFNAVVLTGHSGFTGGAGTGFAAAAQQIANTFVDRPEFKHLPNGYFTLGPGHQTLQFAFFYYPHFDPKIFLQGYNTRQTNAIGETLTLGNIYMPATAFKKPVLILNGQQDYFYCQGNCLATGDVTAQAMAIFFPNAPSNQSQAITLPNFGHNLNLHLGRQKVFEKMLDFISGLGIKP</sequence>
<comment type="caution">
    <text evidence="1">The sequence shown here is derived from an EMBL/GenBank/DDBJ whole genome shotgun (WGS) entry which is preliminary data.</text>
</comment>
<gene>
    <name evidence="1" type="ORF">BDR25DRAFT_248793</name>
</gene>
<name>A0ACB6Q6K5_9PLEO</name>
<dbReference type="EMBL" id="MU003578">
    <property type="protein sequence ID" value="KAF2462569.1"/>
    <property type="molecule type" value="Genomic_DNA"/>
</dbReference>
<evidence type="ECO:0000313" key="1">
    <source>
        <dbReference type="EMBL" id="KAF2462569.1"/>
    </source>
</evidence>
<protein>
    <submittedName>
        <fullName evidence="1">Alpha/beta-hydrolase</fullName>
    </submittedName>
</protein>
<keyword evidence="2" id="KW-1185">Reference proteome</keyword>
<evidence type="ECO:0000313" key="2">
    <source>
        <dbReference type="Proteomes" id="UP000799755"/>
    </source>
</evidence>
<accession>A0ACB6Q6K5</accession>
<proteinExistence type="predicted"/>
<dbReference type="Proteomes" id="UP000799755">
    <property type="component" value="Unassembled WGS sequence"/>
</dbReference>
<reference evidence="1" key="1">
    <citation type="journal article" date="2020" name="Stud. Mycol.">
        <title>101 Dothideomycetes genomes: a test case for predicting lifestyles and emergence of pathogens.</title>
        <authorList>
            <person name="Haridas S."/>
            <person name="Albert R."/>
            <person name="Binder M."/>
            <person name="Bloem J."/>
            <person name="Labutti K."/>
            <person name="Salamov A."/>
            <person name="Andreopoulos B."/>
            <person name="Baker S."/>
            <person name="Barry K."/>
            <person name="Bills G."/>
            <person name="Bluhm B."/>
            <person name="Cannon C."/>
            <person name="Castanera R."/>
            <person name="Culley D."/>
            <person name="Daum C."/>
            <person name="Ezra D."/>
            <person name="Gonzalez J."/>
            <person name="Henrissat B."/>
            <person name="Kuo A."/>
            <person name="Liang C."/>
            <person name="Lipzen A."/>
            <person name="Lutzoni F."/>
            <person name="Magnuson J."/>
            <person name="Mondo S."/>
            <person name="Nolan M."/>
            <person name="Ohm R."/>
            <person name="Pangilinan J."/>
            <person name="Park H.-J."/>
            <person name="Ramirez L."/>
            <person name="Alfaro M."/>
            <person name="Sun H."/>
            <person name="Tritt A."/>
            <person name="Yoshinaga Y."/>
            <person name="Zwiers L.-H."/>
            <person name="Turgeon B."/>
            <person name="Goodwin S."/>
            <person name="Spatafora J."/>
            <person name="Crous P."/>
            <person name="Grigoriev I."/>
        </authorList>
    </citation>
    <scope>NUCLEOTIDE SEQUENCE</scope>
    <source>
        <strain evidence="1">ATCC 200398</strain>
    </source>
</reference>
<organism evidence="1 2">
    <name type="scientific">Lindgomyces ingoldianus</name>
    <dbReference type="NCBI Taxonomy" id="673940"/>
    <lineage>
        <taxon>Eukaryota</taxon>
        <taxon>Fungi</taxon>
        <taxon>Dikarya</taxon>
        <taxon>Ascomycota</taxon>
        <taxon>Pezizomycotina</taxon>
        <taxon>Dothideomycetes</taxon>
        <taxon>Pleosporomycetidae</taxon>
        <taxon>Pleosporales</taxon>
        <taxon>Lindgomycetaceae</taxon>
        <taxon>Lindgomyces</taxon>
    </lineage>
</organism>